<evidence type="ECO:0000256" key="2">
    <source>
        <dbReference type="ARBA" id="ARBA00022801"/>
    </source>
</evidence>
<evidence type="ECO:0000259" key="8">
    <source>
        <dbReference type="Pfam" id="PF16355"/>
    </source>
</evidence>
<dbReference type="InterPro" id="IPR040605">
    <property type="entry name" value="Glyco_hydro2_dom5"/>
</dbReference>
<feature type="domain" description="Glycoside hydrolase family 2 immunoglobulin-like beta-sandwich" evidence="5">
    <location>
        <begin position="191"/>
        <end position="294"/>
    </location>
</feature>
<keyword evidence="3 10" id="KW-0326">Glycosidase</keyword>
<dbReference type="Gene3D" id="2.60.120.260">
    <property type="entry name" value="Galactose-binding domain-like"/>
    <property type="match status" value="1"/>
</dbReference>
<dbReference type="Pfam" id="PF00703">
    <property type="entry name" value="Glyco_hydro_2"/>
    <property type="match status" value="1"/>
</dbReference>
<feature type="domain" description="DUF4982" evidence="8">
    <location>
        <begin position="612"/>
        <end position="671"/>
    </location>
</feature>
<dbReference type="Pfam" id="PF02837">
    <property type="entry name" value="Glyco_hydro_2_N"/>
    <property type="match status" value="1"/>
</dbReference>
<dbReference type="SUPFAM" id="SSF49785">
    <property type="entry name" value="Galactose-binding domain-like"/>
    <property type="match status" value="1"/>
</dbReference>
<evidence type="ECO:0000313" key="10">
    <source>
        <dbReference type="EMBL" id="MBB3061180.1"/>
    </source>
</evidence>
<dbReference type="PANTHER" id="PTHR42732:SF1">
    <property type="entry name" value="BETA-MANNOSIDASE"/>
    <property type="match status" value="1"/>
</dbReference>
<dbReference type="GO" id="GO:0004565">
    <property type="term" value="F:beta-galactosidase activity"/>
    <property type="evidence" value="ECO:0007669"/>
    <property type="project" value="UniProtKB-EC"/>
</dbReference>
<dbReference type="InterPro" id="IPR013783">
    <property type="entry name" value="Ig-like_fold"/>
</dbReference>
<feature type="domain" description="Glycosyl hydrolases family 2 sugar binding" evidence="7">
    <location>
        <begin position="85"/>
        <end position="177"/>
    </location>
</feature>
<feature type="domain" description="Glycoside hydrolase family 2" evidence="9">
    <location>
        <begin position="685"/>
        <end position="782"/>
    </location>
</feature>
<dbReference type="Pfam" id="PF18565">
    <property type="entry name" value="Glyco_hydro2_C5"/>
    <property type="match status" value="1"/>
</dbReference>
<dbReference type="EMBL" id="JACHWZ010000008">
    <property type="protein sequence ID" value="MBB3061180.1"/>
    <property type="molecule type" value="Genomic_DNA"/>
</dbReference>
<dbReference type="EC" id="3.2.1.23" evidence="10"/>
<dbReference type="AlphaFoldDB" id="A0A7W4ZAD7"/>
<evidence type="ECO:0000259" key="9">
    <source>
        <dbReference type="Pfam" id="PF18565"/>
    </source>
</evidence>
<dbReference type="SUPFAM" id="SSF49373">
    <property type="entry name" value="Invasin/intimin cell-adhesion fragments"/>
    <property type="match status" value="1"/>
</dbReference>
<dbReference type="InterPro" id="IPR006101">
    <property type="entry name" value="Glyco_hydro_2"/>
</dbReference>
<comment type="caution">
    <text evidence="10">The sequence shown here is derived from an EMBL/GenBank/DDBJ whole genome shotgun (WGS) entry which is preliminary data.</text>
</comment>
<gene>
    <name evidence="10" type="ORF">FHS09_002013</name>
</gene>
<evidence type="ECO:0000259" key="5">
    <source>
        <dbReference type="Pfam" id="PF00703"/>
    </source>
</evidence>
<keyword evidence="11" id="KW-1185">Reference proteome</keyword>
<dbReference type="Pfam" id="PF16355">
    <property type="entry name" value="DUF4982"/>
    <property type="match status" value="1"/>
</dbReference>
<dbReference type="InterPro" id="IPR032311">
    <property type="entry name" value="DUF4982"/>
</dbReference>
<dbReference type="InterPro" id="IPR008979">
    <property type="entry name" value="Galactose-bd-like_sf"/>
</dbReference>
<dbReference type="InterPro" id="IPR051913">
    <property type="entry name" value="GH2_Domain-Containing"/>
</dbReference>
<organism evidence="10 11">
    <name type="scientific">Microbulbifer rhizosphaerae</name>
    <dbReference type="NCBI Taxonomy" id="1562603"/>
    <lineage>
        <taxon>Bacteria</taxon>
        <taxon>Pseudomonadati</taxon>
        <taxon>Pseudomonadota</taxon>
        <taxon>Gammaproteobacteria</taxon>
        <taxon>Cellvibrionales</taxon>
        <taxon>Microbulbiferaceae</taxon>
        <taxon>Microbulbifer</taxon>
    </lineage>
</organism>
<dbReference type="InterPro" id="IPR006102">
    <property type="entry name" value="Ig-like_GH2"/>
</dbReference>
<keyword evidence="4" id="KW-0732">Signal</keyword>
<dbReference type="InterPro" id="IPR036156">
    <property type="entry name" value="Beta-gal/glucu_dom_sf"/>
</dbReference>
<reference evidence="10 11" key="1">
    <citation type="submission" date="2020-08" db="EMBL/GenBank/DDBJ databases">
        <title>Genomic Encyclopedia of Type Strains, Phase III (KMG-III): the genomes of soil and plant-associated and newly described type strains.</title>
        <authorList>
            <person name="Whitman W."/>
        </authorList>
    </citation>
    <scope>NUCLEOTIDE SEQUENCE [LARGE SCALE GENOMIC DNA]</scope>
    <source>
        <strain evidence="10 11">CECT 8799</strain>
    </source>
</reference>
<dbReference type="Gene3D" id="2.60.40.10">
    <property type="entry name" value="Immunoglobulins"/>
    <property type="match status" value="3"/>
</dbReference>
<dbReference type="InterPro" id="IPR006103">
    <property type="entry name" value="Glyco_hydro_2_cat"/>
</dbReference>
<evidence type="ECO:0000313" key="11">
    <source>
        <dbReference type="Proteomes" id="UP000535937"/>
    </source>
</evidence>
<dbReference type="RefSeq" id="WP_183459340.1">
    <property type="nucleotide sequence ID" value="NZ_JACHWZ010000008.1"/>
</dbReference>
<dbReference type="Pfam" id="PF02836">
    <property type="entry name" value="Glyco_hydro_2_C"/>
    <property type="match status" value="1"/>
</dbReference>
<dbReference type="SUPFAM" id="SSF49303">
    <property type="entry name" value="beta-Galactosidase/glucuronidase domain"/>
    <property type="match status" value="1"/>
</dbReference>
<dbReference type="InterPro" id="IPR017853">
    <property type="entry name" value="GH"/>
</dbReference>
<comment type="similarity">
    <text evidence="1">Belongs to the glycosyl hydrolase 2 family.</text>
</comment>
<dbReference type="GO" id="GO:0005975">
    <property type="term" value="P:carbohydrate metabolic process"/>
    <property type="evidence" value="ECO:0007669"/>
    <property type="project" value="InterPro"/>
</dbReference>
<dbReference type="InterPro" id="IPR006104">
    <property type="entry name" value="Glyco_hydro_2_N"/>
</dbReference>
<protein>
    <submittedName>
        <fullName evidence="10">Beta-galactosidase</fullName>
        <ecNumber evidence="10">3.2.1.23</ecNumber>
    </submittedName>
</protein>
<dbReference type="PRINTS" id="PR00132">
    <property type="entry name" value="GLHYDRLASE2"/>
</dbReference>
<dbReference type="SUPFAM" id="SSF51445">
    <property type="entry name" value="(Trans)glycosidases"/>
    <property type="match status" value="1"/>
</dbReference>
<keyword evidence="2 10" id="KW-0378">Hydrolase</keyword>
<sequence>MKFICTIILLAVSAFSLAQSPRETKNFDFDWKFFLGDSSEAKNPNFDDSNWQEVQLPHDWSVKQQVSKENAGQGWMAGAMGYFPGGIGWYRKSFTVPKSHENKKVVIQFDGVYHQSNVYLNGKHLGFHPYGYTTFEYDLTPYLNYGGENTIAVRVDHSDSPSSRWYSGSGIYRHVWLKVTDPIHIATWGTYITTPEISEKEAQVNIATTIENSSKSLVEVLVENRIVDKEGKQIALEKSKLQVGKSKQETLQQSLNLKEPQLWSIEEPYLYTMETKVKVNGKTVDEYKTTFGVREIRFRPDKGFFLNGKNIKMKGMNLHLDAGSLGTAVPDKSYLRRLQILKEYGVNAIRLSHNPPTSEFLDMCDRLGFVVIGEAFDKWKGGYYAKYFDEWWQQDIEAMVLRDRNHPSIVLWSIGNETDEQFDTSGKGTERAIKLRDYVHDLDPSRLVTAALRPDQERRYNVNGFAQSLDVVGYNYQEPWLEDEKREFPDRIIYVSEAFSYYRGRKDQFRAFDPINPWFDVANNDFVFGQFLWPGIDYLGESKAWPSFGRVNGLFDVSMVEKPAAAFHRSVWNDVPMVRIAVADQSLDMDTGKPHWSWPFLAGHWSFPQYEGRVIQVHTTTNCDSVELVLNDKSLGFRNTSDYSNNTITWHVPYEKGRIVAKGYKAGREVASYELKTAGNPAQILLSPDRTQISADGQDLSHIAIRLVDENGVVVPNADQEITVEVVGNGRLLGLDNGDLRDPFTGHSIQTYFGKALLTLQSGRSKGTIRVRVSSEGLSDEVLTLEAQ</sequence>
<dbReference type="Gene3D" id="3.20.20.80">
    <property type="entry name" value="Glycosidases"/>
    <property type="match status" value="1"/>
</dbReference>
<dbReference type="PROSITE" id="PS00608">
    <property type="entry name" value="GLYCOSYL_HYDROL_F2_2"/>
    <property type="match status" value="1"/>
</dbReference>
<dbReference type="InterPro" id="IPR023232">
    <property type="entry name" value="Glyco_hydro_2_AS"/>
</dbReference>
<dbReference type="PANTHER" id="PTHR42732">
    <property type="entry name" value="BETA-GALACTOSIDASE"/>
    <property type="match status" value="1"/>
</dbReference>
<evidence type="ECO:0000256" key="3">
    <source>
        <dbReference type="ARBA" id="ARBA00023295"/>
    </source>
</evidence>
<feature type="domain" description="Glycoside hydrolase family 2 catalytic" evidence="6">
    <location>
        <begin position="301"/>
        <end position="450"/>
    </location>
</feature>
<accession>A0A7W4ZAD7</accession>
<evidence type="ECO:0000256" key="1">
    <source>
        <dbReference type="ARBA" id="ARBA00007401"/>
    </source>
</evidence>
<evidence type="ECO:0000256" key="4">
    <source>
        <dbReference type="SAM" id="SignalP"/>
    </source>
</evidence>
<name>A0A7W4ZAD7_9GAMM</name>
<evidence type="ECO:0000259" key="7">
    <source>
        <dbReference type="Pfam" id="PF02837"/>
    </source>
</evidence>
<dbReference type="Proteomes" id="UP000535937">
    <property type="component" value="Unassembled WGS sequence"/>
</dbReference>
<proteinExistence type="inferred from homology"/>
<evidence type="ECO:0000259" key="6">
    <source>
        <dbReference type="Pfam" id="PF02836"/>
    </source>
</evidence>
<feature type="signal peptide" evidence="4">
    <location>
        <begin position="1"/>
        <end position="18"/>
    </location>
</feature>
<dbReference type="InterPro" id="IPR008964">
    <property type="entry name" value="Invasin/intimin_cell_adhesion"/>
</dbReference>
<feature type="chain" id="PRO_5030741387" evidence="4">
    <location>
        <begin position="19"/>
        <end position="788"/>
    </location>
</feature>